<dbReference type="GO" id="GO:0008168">
    <property type="term" value="F:methyltransferase activity"/>
    <property type="evidence" value="ECO:0007669"/>
    <property type="project" value="UniProtKB-KW"/>
</dbReference>
<evidence type="ECO:0000313" key="2">
    <source>
        <dbReference type="EMBL" id="NMP03417.1"/>
    </source>
</evidence>
<sequence>MIDLIIKSLESSDSLATFLKNYYTSAINVDPKEVVVCFGLNENTIKLLEYYPINFIVDDSQAGTIVSKTPVISKEQVPKGCLIINCSFSIYPRTVSVISNTLQPKKVIPFMQVAAFSDNDLLPDFVKSTYDCWRNRLEKLKLLYNRFEDEESRLQFLNVIIYRLTGDNCRDFGFSVDFDIQYFEDFIRPYAKGVFVDGGGYTGDTAQGYLNFFSGEFSALHVFEPDKGNCIVAENKFSSYENIYIYPVGLSNKNEKLKFCNLNTTFSSFSDEGNVEISVTKIDDSIDGKIDYIKLDVEGFDFKAIQGAKRHIIKDTPCMAIAVYHDSNHFWQIPDFVLSLNSSYRLRFRHYSEGWSESIIYFLPNKS</sequence>
<dbReference type="EMBL" id="JABBYB010000006">
    <property type="protein sequence ID" value="NMP03417.1"/>
    <property type="molecule type" value="Genomic_DNA"/>
</dbReference>
<dbReference type="GO" id="GO:0032259">
    <property type="term" value="P:methylation"/>
    <property type="evidence" value="ECO:0007669"/>
    <property type="project" value="UniProtKB-KW"/>
</dbReference>
<dbReference type="RefSeq" id="WP_169044500.1">
    <property type="nucleotide sequence ID" value="NZ_JABBYB010000006.1"/>
</dbReference>
<protein>
    <submittedName>
        <fullName evidence="2">FkbM family methyltransferase</fullName>
    </submittedName>
</protein>
<dbReference type="Pfam" id="PF05050">
    <property type="entry name" value="Methyltransf_21"/>
    <property type="match status" value="1"/>
</dbReference>
<proteinExistence type="predicted"/>
<keyword evidence="2" id="KW-0489">Methyltransferase</keyword>
<gene>
    <name evidence="2" type="ORF">HHE94_11965</name>
</gene>
<dbReference type="NCBIfam" id="TIGR01444">
    <property type="entry name" value="fkbM_fam"/>
    <property type="match status" value="1"/>
</dbReference>
<feature type="domain" description="Methyltransferase FkbM" evidence="1">
    <location>
        <begin position="240"/>
        <end position="338"/>
    </location>
</feature>
<accession>A0AAP6Y1Q4</accession>
<evidence type="ECO:0000313" key="3">
    <source>
        <dbReference type="Proteomes" id="UP000549590"/>
    </source>
</evidence>
<name>A0AAP6Y1Q4_9GAMM</name>
<evidence type="ECO:0000259" key="1">
    <source>
        <dbReference type="Pfam" id="PF05050"/>
    </source>
</evidence>
<comment type="caution">
    <text evidence="2">The sequence shown here is derived from an EMBL/GenBank/DDBJ whole genome shotgun (WGS) entry which is preliminary data.</text>
</comment>
<dbReference type="AlphaFoldDB" id="A0AAP6Y1Q4"/>
<reference evidence="2 3" key="1">
    <citation type="submission" date="2020-04" db="EMBL/GenBank/DDBJ databases">
        <title>Genome sequencing and assembly of Pseudoalteromonas arctica.</title>
        <authorList>
            <person name="Cook G.M."/>
        </authorList>
    </citation>
    <scope>NUCLEOTIDE SEQUENCE [LARGE SCALE GENOMIC DNA]</scope>
    <source>
        <strain evidence="2 3">NEC-BIFX-2020_001</strain>
    </source>
</reference>
<organism evidence="2 3">
    <name type="scientific">Pseudoalteromonas arctica</name>
    <dbReference type="NCBI Taxonomy" id="394751"/>
    <lineage>
        <taxon>Bacteria</taxon>
        <taxon>Pseudomonadati</taxon>
        <taxon>Pseudomonadota</taxon>
        <taxon>Gammaproteobacteria</taxon>
        <taxon>Alteromonadales</taxon>
        <taxon>Pseudoalteromonadaceae</taxon>
        <taxon>Pseudoalteromonas</taxon>
    </lineage>
</organism>
<keyword evidence="2" id="KW-0808">Transferase</keyword>
<dbReference type="Proteomes" id="UP000549590">
    <property type="component" value="Unassembled WGS sequence"/>
</dbReference>
<dbReference type="InterPro" id="IPR006342">
    <property type="entry name" value="FkbM_mtfrase"/>
</dbReference>
<dbReference type="InterPro" id="IPR029063">
    <property type="entry name" value="SAM-dependent_MTases_sf"/>
</dbReference>
<dbReference type="SUPFAM" id="SSF53335">
    <property type="entry name" value="S-adenosyl-L-methionine-dependent methyltransferases"/>
    <property type="match status" value="1"/>
</dbReference>
<dbReference type="Gene3D" id="3.40.50.150">
    <property type="entry name" value="Vaccinia Virus protein VP39"/>
    <property type="match status" value="1"/>
</dbReference>